<dbReference type="PANTHER" id="PTHR33164">
    <property type="entry name" value="TRANSCRIPTIONAL REGULATOR, MARR FAMILY"/>
    <property type="match status" value="1"/>
</dbReference>
<comment type="caution">
    <text evidence="2">The sequence shown here is derived from an EMBL/GenBank/DDBJ whole genome shotgun (WGS) entry which is preliminary data.</text>
</comment>
<dbReference type="Gene3D" id="1.10.10.10">
    <property type="entry name" value="Winged helix-like DNA-binding domain superfamily/Winged helix DNA-binding domain"/>
    <property type="match status" value="1"/>
</dbReference>
<dbReference type="InterPro" id="IPR039422">
    <property type="entry name" value="MarR/SlyA-like"/>
</dbReference>
<organism evidence="2 3">
    <name type="scientific">Solihabitans fulvus</name>
    <dbReference type="NCBI Taxonomy" id="1892852"/>
    <lineage>
        <taxon>Bacteria</taxon>
        <taxon>Bacillati</taxon>
        <taxon>Actinomycetota</taxon>
        <taxon>Actinomycetes</taxon>
        <taxon>Pseudonocardiales</taxon>
        <taxon>Pseudonocardiaceae</taxon>
        <taxon>Solihabitans</taxon>
    </lineage>
</organism>
<dbReference type="SUPFAM" id="SSF46785">
    <property type="entry name" value="Winged helix' DNA-binding domain"/>
    <property type="match status" value="1"/>
</dbReference>
<dbReference type="InterPro" id="IPR000835">
    <property type="entry name" value="HTH_MarR-typ"/>
</dbReference>
<dbReference type="InterPro" id="IPR036390">
    <property type="entry name" value="WH_DNA-bd_sf"/>
</dbReference>
<dbReference type="EMBL" id="VUOB01000011">
    <property type="protein sequence ID" value="KAA2264313.1"/>
    <property type="molecule type" value="Genomic_DNA"/>
</dbReference>
<dbReference type="Pfam" id="PF01047">
    <property type="entry name" value="MarR"/>
    <property type="match status" value="1"/>
</dbReference>
<dbReference type="PRINTS" id="PR00598">
    <property type="entry name" value="HTHMARR"/>
</dbReference>
<dbReference type="Proteomes" id="UP000323454">
    <property type="component" value="Unassembled WGS sequence"/>
</dbReference>
<name>A0A5B2XLQ0_9PSEU</name>
<dbReference type="AlphaFoldDB" id="A0A5B2XLQ0"/>
<gene>
    <name evidence="2" type="ORF">F0L68_07790</name>
</gene>
<reference evidence="2 3" key="1">
    <citation type="submission" date="2019-09" db="EMBL/GenBank/DDBJ databases">
        <title>Goodfellowia gen. nov., a new genus of the Pseudonocardineae related to Actinoalloteichus, containing Goodfellowia coeruleoviolacea gen. nov., comb. nov. gen. nov., comb. nov.</title>
        <authorList>
            <person name="Labeda D."/>
        </authorList>
    </citation>
    <scope>NUCLEOTIDE SEQUENCE [LARGE SCALE GENOMIC DNA]</scope>
    <source>
        <strain evidence="2 3">AN110305</strain>
    </source>
</reference>
<dbReference type="InterPro" id="IPR036388">
    <property type="entry name" value="WH-like_DNA-bd_sf"/>
</dbReference>
<dbReference type="GO" id="GO:0006950">
    <property type="term" value="P:response to stress"/>
    <property type="evidence" value="ECO:0007669"/>
    <property type="project" value="TreeGrafter"/>
</dbReference>
<accession>A0A5B2XLQ0</accession>
<dbReference type="RefSeq" id="WP_149848796.1">
    <property type="nucleotide sequence ID" value="NZ_VUOB01000011.1"/>
</dbReference>
<sequence length="159" mass="18069">MSTQPRQAEGDQGLPTQLLQFPSYLMLQLTKESRRIAGLLGDEDLRVTHVTVLACLAEFGPASQKEISARLRIDASDLVSLLDDLENAGFASRTRDERDRRRYTVDLTTAGRRALRRRLGMAERLNELLFAPLSEQERTQLHDLLLRSFRHHDTQRSGG</sequence>
<reference evidence="2 3" key="2">
    <citation type="submission" date="2019-09" db="EMBL/GenBank/DDBJ databases">
        <authorList>
            <person name="Jin C."/>
        </authorList>
    </citation>
    <scope>NUCLEOTIDE SEQUENCE [LARGE SCALE GENOMIC DNA]</scope>
    <source>
        <strain evidence="2 3">AN110305</strain>
    </source>
</reference>
<proteinExistence type="predicted"/>
<dbReference type="PANTHER" id="PTHR33164:SF57">
    <property type="entry name" value="MARR-FAMILY TRANSCRIPTIONAL REGULATOR"/>
    <property type="match status" value="1"/>
</dbReference>
<feature type="domain" description="HTH marR-type" evidence="1">
    <location>
        <begin position="15"/>
        <end position="150"/>
    </location>
</feature>
<dbReference type="SMART" id="SM00347">
    <property type="entry name" value="HTH_MARR"/>
    <property type="match status" value="1"/>
</dbReference>
<dbReference type="OrthoDB" id="3480184at2"/>
<dbReference type="GO" id="GO:0003700">
    <property type="term" value="F:DNA-binding transcription factor activity"/>
    <property type="evidence" value="ECO:0007669"/>
    <property type="project" value="InterPro"/>
</dbReference>
<evidence type="ECO:0000259" key="1">
    <source>
        <dbReference type="PROSITE" id="PS50995"/>
    </source>
</evidence>
<keyword evidence="3" id="KW-1185">Reference proteome</keyword>
<dbReference type="PROSITE" id="PS50995">
    <property type="entry name" value="HTH_MARR_2"/>
    <property type="match status" value="1"/>
</dbReference>
<evidence type="ECO:0000313" key="3">
    <source>
        <dbReference type="Proteomes" id="UP000323454"/>
    </source>
</evidence>
<protein>
    <submittedName>
        <fullName evidence="2">Winged helix-turn-helix transcriptional regulator</fullName>
    </submittedName>
</protein>
<evidence type="ECO:0000313" key="2">
    <source>
        <dbReference type="EMBL" id="KAA2264313.1"/>
    </source>
</evidence>